<keyword evidence="1" id="KW-0732">Signal</keyword>
<name>U4LF18_PYROM</name>
<reference evidence="3 4" key="1">
    <citation type="journal article" date="2013" name="PLoS Genet.">
        <title>The genome and development-dependent transcriptomes of Pyronema confluens: a window into fungal evolution.</title>
        <authorList>
            <person name="Traeger S."/>
            <person name="Altegoer F."/>
            <person name="Freitag M."/>
            <person name="Gabaldon T."/>
            <person name="Kempken F."/>
            <person name="Kumar A."/>
            <person name="Marcet-Houben M."/>
            <person name="Poggeler S."/>
            <person name="Stajich J.E."/>
            <person name="Nowrousian M."/>
        </authorList>
    </citation>
    <scope>NUCLEOTIDE SEQUENCE [LARGE SCALE GENOMIC DNA]</scope>
    <source>
        <strain evidence="4">CBS 100304</strain>
        <tissue evidence="3">Vegetative mycelium</tissue>
    </source>
</reference>
<evidence type="ECO:0000313" key="4">
    <source>
        <dbReference type="Proteomes" id="UP000018144"/>
    </source>
</evidence>
<feature type="chain" id="PRO_5004651312" evidence="1">
    <location>
        <begin position="20"/>
        <end position="82"/>
    </location>
</feature>
<dbReference type="Gene3D" id="2.170.140.10">
    <property type="entry name" value="Chitin binding domain"/>
    <property type="match status" value="1"/>
</dbReference>
<dbReference type="GO" id="GO:0005576">
    <property type="term" value="C:extracellular region"/>
    <property type="evidence" value="ECO:0007669"/>
    <property type="project" value="InterPro"/>
</dbReference>
<dbReference type="Proteomes" id="UP000018144">
    <property type="component" value="Unassembled WGS sequence"/>
</dbReference>
<evidence type="ECO:0000259" key="2">
    <source>
        <dbReference type="PROSITE" id="PS50940"/>
    </source>
</evidence>
<dbReference type="InterPro" id="IPR002557">
    <property type="entry name" value="Chitin-bd_dom"/>
</dbReference>
<dbReference type="EMBL" id="HF935853">
    <property type="protein sequence ID" value="CCX13541.1"/>
    <property type="molecule type" value="Genomic_DNA"/>
</dbReference>
<dbReference type="GO" id="GO:0008061">
    <property type="term" value="F:chitin binding"/>
    <property type="evidence" value="ECO:0007669"/>
    <property type="project" value="InterPro"/>
</dbReference>
<keyword evidence="4" id="KW-1185">Reference proteome</keyword>
<accession>U4LF18</accession>
<feature type="domain" description="Chitin-binding type-2" evidence="2">
    <location>
        <begin position="22"/>
        <end position="81"/>
    </location>
</feature>
<dbReference type="AlphaFoldDB" id="U4LF18"/>
<dbReference type="Pfam" id="PF01607">
    <property type="entry name" value="CBM_14"/>
    <property type="match status" value="1"/>
</dbReference>
<sequence length="82" mass="9371">MQFSTLLIATIAFTSSAMGAAVGVCPPWREDRHTLLKDNNDCSIFWKCGPRGPVKIHCPKGLHYAPHHQWCDFPERAYCQRR</sequence>
<evidence type="ECO:0000256" key="1">
    <source>
        <dbReference type="SAM" id="SignalP"/>
    </source>
</evidence>
<proteinExistence type="predicted"/>
<evidence type="ECO:0000313" key="3">
    <source>
        <dbReference type="EMBL" id="CCX13541.1"/>
    </source>
</evidence>
<dbReference type="InterPro" id="IPR036508">
    <property type="entry name" value="Chitin-bd_dom_sf"/>
</dbReference>
<gene>
    <name evidence="3" type="ORF">PCON_13134</name>
</gene>
<organism evidence="3 4">
    <name type="scientific">Pyronema omphalodes (strain CBS 100304)</name>
    <name type="common">Pyronema confluens</name>
    <dbReference type="NCBI Taxonomy" id="1076935"/>
    <lineage>
        <taxon>Eukaryota</taxon>
        <taxon>Fungi</taxon>
        <taxon>Dikarya</taxon>
        <taxon>Ascomycota</taxon>
        <taxon>Pezizomycotina</taxon>
        <taxon>Pezizomycetes</taxon>
        <taxon>Pezizales</taxon>
        <taxon>Pyronemataceae</taxon>
        <taxon>Pyronema</taxon>
    </lineage>
</organism>
<dbReference type="SMART" id="SM00494">
    <property type="entry name" value="ChtBD2"/>
    <property type="match status" value="1"/>
</dbReference>
<dbReference type="SUPFAM" id="SSF57625">
    <property type="entry name" value="Invertebrate chitin-binding proteins"/>
    <property type="match status" value="1"/>
</dbReference>
<protein>
    <submittedName>
        <fullName evidence="3">Similar to Peritrophin-1 acc. no. O76217</fullName>
    </submittedName>
</protein>
<dbReference type="PROSITE" id="PS50940">
    <property type="entry name" value="CHIT_BIND_II"/>
    <property type="match status" value="1"/>
</dbReference>
<dbReference type="OrthoDB" id="7791461at2759"/>
<feature type="signal peptide" evidence="1">
    <location>
        <begin position="1"/>
        <end position="19"/>
    </location>
</feature>